<evidence type="ECO:0000256" key="5">
    <source>
        <dbReference type="SAM" id="Phobius"/>
    </source>
</evidence>
<dbReference type="Pfam" id="PF09685">
    <property type="entry name" value="MamF_MmsF"/>
    <property type="match status" value="1"/>
</dbReference>
<keyword evidence="7" id="KW-1185">Reference proteome</keyword>
<accession>A0A1X7IS94</accession>
<feature type="transmembrane region" description="Helical" evidence="5">
    <location>
        <begin position="69"/>
        <end position="88"/>
    </location>
</feature>
<dbReference type="STRING" id="188872.SAMN03080602_01027"/>
<dbReference type="AlphaFoldDB" id="A0A1X7IS94"/>
<organism evidence="6 7">
    <name type="scientific">Arenibacter troitsensis</name>
    <dbReference type="NCBI Taxonomy" id="188872"/>
    <lineage>
        <taxon>Bacteria</taxon>
        <taxon>Pseudomonadati</taxon>
        <taxon>Bacteroidota</taxon>
        <taxon>Flavobacteriia</taxon>
        <taxon>Flavobacteriales</taxon>
        <taxon>Flavobacteriaceae</taxon>
        <taxon>Arenibacter</taxon>
    </lineage>
</organism>
<proteinExistence type="predicted"/>
<evidence type="ECO:0000313" key="7">
    <source>
        <dbReference type="Proteomes" id="UP000193420"/>
    </source>
</evidence>
<dbReference type="InterPro" id="IPR019109">
    <property type="entry name" value="MamF_MmsF"/>
</dbReference>
<comment type="subcellular location">
    <subcellularLocation>
        <location evidence="1">Membrane</location>
        <topology evidence="1">Multi-pass membrane protein</topology>
    </subcellularLocation>
</comment>
<evidence type="ECO:0000256" key="1">
    <source>
        <dbReference type="ARBA" id="ARBA00004141"/>
    </source>
</evidence>
<feature type="transmembrane region" description="Helical" evidence="5">
    <location>
        <begin position="120"/>
        <end position="144"/>
    </location>
</feature>
<keyword evidence="3 5" id="KW-1133">Transmembrane helix</keyword>
<protein>
    <recommendedName>
        <fullName evidence="8">DUF4870 domain-containing protein</fullName>
    </recommendedName>
</protein>
<dbReference type="Proteomes" id="UP000193420">
    <property type="component" value="Unassembled WGS sequence"/>
</dbReference>
<dbReference type="EMBL" id="FXAO01000002">
    <property type="protein sequence ID" value="SMG17965.1"/>
    <property type="molecule type" value="Genomic_DNA"/>
</dbReference>
<evidence type="ECO:0000313" key="6">
    <source>
        <dbReference type="EMBL" id="SMG17965.1"/>
    </source>
</evidence>
<name>A0A1X7IS94_9FLAO</name>
<feature type="transmembrane region" description="Helical" evidence="5">
    <location>
        <begin position="31"/>
        <end position="48"/>
    </location>
</feature>
<reference evidence="7" key="1">
    <citation type="submission" date="2017-04" db="EMBL/GenBank/DDBJ databases">
        <authorList>
            <person name="Varghese N."/>
            <person name="Submissions S."/>
        </authorList>
    </citation>
    <scope>NUCLEOTIDE SEQUENCE [LARGE SCALE GENOMIC DNA]</scope>
    <source>
        <strain evidence="7">DSM 19835</strain>
    </source>
</reference>
<evidence type="ECO:0000256" key="3">
    <source>
        <dbReference type="ARBA" id="ARBA00022989"/>
    </source>
</evidence>
<keyword evidence="2 5" id="KW-0812">Transmembrane</keyword>
<keyword evidence="4 5" id="KW-0472">Membrane</keyword>
<evidence type="ECO:0008006" key="8">
    <source>
        <dbReference type="Google" id="ProtNLM"/>
    </source>
</evidence>
<gene>
    <name evidence="6" type="ORF">SAMN03080602_01027</name>
</gene>
<evidence type="ECO:0000256" key="2">
    <source>
        <dbReference type="ARBA" id="ARBA00022692"/>
    </source>
</evidence>
<sequence>MDTNHTTMAETLSKHEKNLAAIIHASTFSKYFIPFGNFLLPLILWTANKKDHSFVDKNGKRALNFQISLLLYSIVLGIFTVPFMIGIIPEIFHLADFNFANFNEFNGINLDFHSFHPGRLLWPLGIVGAAHLGLFLVNIVYTILATIRTSEGLDFQYPISIPFIR</sequence>
<evidence type="ECO:0000256" key="4">
    <source>
        <dbReference type="ARBA" id="ARBA00023136"/>
    </source>
</evidence>